<dbReference type="AlphaFoldDB" id="A0A0B6XWT4"/>
<dbReference type="EMBL" id="HACG01001642">
    <property type="protein sequence ID" value="CEK48507.1"/>
    <property type="molecule type" value="Transcribed_RNA"/>
</dbReference>
<organism evidence="1">
    <name type="scientific">Arion vulgaris</name>
    <dbReference type="NCBI Taxonomy" id="1028688"/>
    <lineage>
        <taxon>Eukaryota</taxon>
        <taxon>Metazoa</taxon>
        <taxon>Spiralia</taxon>
        <taxon>Lophotrochozoa</taxon>
        <taxon>Mollusca</taxon>
        <taxon>Gastropoda</taxon>
        <taxon>Heterobranchia</taxon>
        <taxon>Euthyneura</taxon>
        <taxon>Panpulmonata</taxon>
        <taxon>Eupulmonata</taxon>
        <taxon>Stylommatophora</taxon>
        <taxon>Helicina</taxon>
        <taxon>Arionoidea</taxon>
        <taxon>Arionidae</taxon>
        <taxon>Arion</taxon>
    </lineage>
</organism>
<proteinExistence type="predicted"/>
<evidence type="ECO:0000313" key="1">
    <source>
        <dbReference type="EMBL" id="CEK48507.1"/>
    </source>
</evidence>
<gene>
    <name evidence="1" type="primary">ORF4229</name>
</gene>
<name>A0A0B6XWT4_9EUPU</name>
<reference evidence="1" key="1">
    <citation type="submission" date="2014-12" db="EMBL/GenBank/DDBJ databases">
        <title>Insight into the proteome of Arion vulgaris.</title>
        <authorList>
            <person name="Aradska J."/>
            <person name="Bulat T."/>
            <person name="Smidak R."/>
            <person name="Sarate P."/>
            <person name="Gangsoo J."/>
            <person name="Sialana F."/>
            <person name="Bilban M."/>
            <person name="Lubec G."/>
        </authorList>
    </citation>
    <scope>NUCLEOTIDE SEQUENCE</scope>
    <source>
        <tissue evidence="1">Skin</tissue>
    </source>
</reference>
<accession>A0A0B6XWT4</accession>
<feature type="non-terminal residue" evidence="1">
    <location>
        <position position="185"/>
    </location>
</feature>
<sequence length="185" mass="21031">NLLSRSVSDYDLKPAVSSTLSEPVQSRCSTLHRQRPVIKNTVVSNWHQDRDSSIRKQNDHHDKGNEYCVNNKLEDVKKNSSVKVHKSGCNYNLLNNLSSPLTVEKVHSDANVLVDKDDKDNLEKLINSSDIKLKHANLMSEEKFNNSETTASQCYLQANSENNRKTLARRISQECVDINKTDDHI</sequence>
<protein>
    <submittedName>
        <fullName evidence="1">Uncharacterized protein</fullName>
    </submittedName>
</protein>
<feature type="non-terminal residue" evidence="1">
    <location>
        <position position="1"/>
    </location>
</feature>